<evidence type="ECO:0000256" key="5">
    <source>
        <dbReference type="ARBA" id="ARBA00022723"/>
    </source>
</evidence>
<dbReference type="Gene3D" id="3.40.50.920">
    <property type="match status" value="1"/>
</dbReference>
<evidence type="ECO:0000256" key="2">
    <source>
        <dbReference type="ARBA" id="ARBA00011738"/>
    </source>
</evidence>
<sequence length="198" mass="20829">MALEDLDMFQSIPSCTVFYPSDAVSTERSVCLAANPKGMCFVRTSWPETAVIYIPQENFEMGRATVIRHSVNDNVTVIGAGVTLPEALAAADAISQQGISLCVIDPFTIKPLDAATIISSAKATGGRVITVENHYREAGIGEAVCAAVSGEPGIHVHQLAVSGVPKKSGKPSELLDMFGISARHIIAAVKSTLMNSNS</sequence>
<dbReference type="GO" id="GO:0004802">
    <property type="term" value="F:transketolase activity"/>
    <property type="evidence" value="ECO:0007669"/>
    <property type="project" value="UniProtKB-EC"/>
</dbReference>
<keyword evidence="10" id="KW-1185">Reference proteome</keyword>
<dbReference type="PANTHER" id="PTHR43195:SF4">
    <property type="entry name" value="TRANSKETOLASE-LIKE PROTEIN 2"/>
    <property type="match status" value="1"/>
</dbReference>
<evidence type="ECO:0000256" key="4">
    <source>
        <dbReference type="ARBA" id="ARBA00022679"/>
    </source>
</evidence>
<evidence type="ECO:0000256" key="6">
    <source>
        <dbReference type="ARBA" id="ARBA00022842"/>
    </source>
</evidence>
<feature type="domain" description="Transketolase C-terminal" evidence="8">
    <location>
        <begin position="69"/>
        <end position="185"/>
    </location>
</feature>
<reference evidence="9 10" key="1">
    <citation type="submission" date="2022-11" db="EMBL/GenBank/DDBJ databases">
        <title>Whole genome sequence of Eschrichtius robustus ER-17-0199.</title>
        <authorList>
            <person name="Bruniche-Olsen A."/>
            <person name="Black A.N."/>
            <person name="Fields C.J."/>
            <person name="Walden K."/>
            <person name="Dewoody J.A."/>
        </authorList>
    </citation>
    <scope>NUCLEOTIDE SEQUENCE [LARGE SCALE GENOMIC DNA]</scope>
    <source>
        <strain evidence="9">ER-17-0199</strain>
        <tissue evidence="9">Blubber</tissue>
    </source>
</reference>
<gene>
    <name evidence="9" type="ORF">J1605_010773</name>
</gene>
<keyword evidence="5" id="KW-0479">Metal-binding</keyword>
<dbReference type="Gene3D" id="3.40.50.970">
    <property type="match status" value="1"/>
</dbReference>
<accession>A0AB34GTN9</accession>
<name>A0AB34GTN9_ESCRO</name>
<evidence type="ECO:0000259" key="8">
    <source>
        <dbReference type="Pfam" id="PF02780"/>
    </source>
</evidence>
<dbReference type="EMBL" id="JAIQCJ010002139">
    <property type="protein sequence ID" value="KAJ8781789.1"/>
    <property type="molecule type" value="Genomic_DNA"/>
</dbReference>
<dbReference type="InterPro" id="IPR033248">
    <property type="entry name" value="Transketolase_C"/>
</dbReference>
<evidence type="ECO:0000256" key="7">
    <source>
        <dbReference type="ARBA" id="ARBA00023052"/>
    </source>
</evidence>
<keyword evidence="7" id="KW-0786">Thiamine pyrophosphate</keyword>
<proteinExistence type="predicted"/>
<dbReference type="GO" id="GO:0046872">
    <property type="term" value="F:metal ion binding"/>
    <property type="evidence" value="ECO:0007669"/>
    <property type="project" value="UniProtKB-KW"/>
</dbReference>
<organism evidence="9 10">
    <name type="scientific">Eschrichtius robustus</name>
    <name type="common">California gray whale</name>
    <name type="synonym">Eschrichtius gibbosus</name>
    <dbReference type="NCBI Taxonomy" id="9764"/>
    <lineage>
        <taxon>Eukaryota</taxon>
        <taxon>Metazoa</taxon>
        <taxon>Chordata</taxon>
        <taxon>Craniata</taxon>
        <taxon>Vertebrata</taxon>
        <taxon>Euteleostomi</taxon>
        <taxon>Mammalia</taxon>
        <taxon>Eutheria</taxon>
        <taxon>Laurasiatheria</taxon>
        <taxon>Artiodactyla</taxon>
        <taxon>Whippomorpha</taxon>
        <taxon>Cetacea</taxon>
        <taxon>Mysticeti</taxon>
        <taxon>Eschrichtiidae</taxon>
        <taxon>Eschrichtius</taxon>
    </lineage>
</organism>
<protein>
    <recommendedName>
        <fullName evidence="3">transketolase</fullName>
        <ecNumber evidence="3">2.2.1.1</ecNumber>
    </recommendedName>
</protein>
<dbReference type="AlphaFoldDB" id="A0AB34GTN9"/>
<dbReference type="EC" id="2.2.1.1" evidence="3"/>
<dbReference type="InterPro" id="IPR009014">
    <property type="entry name" value="Transketo_C/PFOR_II"/>
</dbReference>
<comment type="caution">
    <text evidence="9">The sequence shown here is derived from an EMBL/GenBank/DDBJ whole genome shotgun (WGS) entry which is preliminary data.</text>
</comment>
<dbReference type="InterPro" id="IPR029061">
    <property type="entry name" value="THDP-binding"/>
</dbReference>
<dbReference type="GO" id="GO:0030976">
    <property type="term" value="F:thiamine pyrophosphate binding"/>
    <property type="evidence" value="ECO:0007669"/>
    <property type="project" value="TreeGrafter"/>
</dbReference>
<evidence type="ECO:0000313" key="9">
    <source>
        <dbReference type="EMBL" id="KAJ8781789.1"/>
    </source>
</evidence>
<keyword evidence="4" id="KW-0808">Transferase</keyword>
<dbReference type="PANTHER" id="PTHR43195">
    <property type="entry name" value="TRANSKETOLASE"/>
    <property type="match status" value="1"/>
</dbReference>
<dbReference type="Pfam" id="PF02780">
    <property type="entry name" value="Transketolase_C"/>
    <property type="match status" value="1"/>
</dbReference>
<keyword evidence="6" id="KW-0460">Magnesium</keyword>
<comment type="subunit">
    <text evidence="2">Homodimer.</text>
</comment>
<evidence type="ECO:0000256" key="3">
    <source>
        <dbReference type="ARBA" id="ARBA00013152"/>
    </source>
</evidence>
<evidence type="ECO:0000256" key="1">
    <source>
        <dbReference type="ARBA" id="ARBA00001913"/>
    </source>
</evidence>
<dbReference type="Proteomes" id="UP001159641">
    <property type="component" value="Unassembled WGS sequence"/>
</dbReference>
<dbReference type="SUPFAM" id="SSF52518">
    <property type="entry name" value="Thiamin diphosphate-binding fold (THDP-binding)"/>
    <property type="match status" value="1"/>
</dbReference>
<dbReference type="InterPro" id="IPR051424">
    <property type="entry name" value="Transketolase-like"/>
</dbReference>
<comment type="cofactor">
    <cofactor evidence="1">
        <name>Ca(2+)</name>
        <dbReference type="ChEBI" id="CHEBI:29108"/>
    </cofactor>
</comment>
<evidence type="ECO:0000313" key="10">
    <source>
        <dbReference type="Proteomes" id="UP001159641"/>
    </source>
</evidence>
<dbReference type="SUPFAM" id="SSF52922">
    <property type="entry name" value="TK C-terminal domain-like"/>
    <property type="match status" value="1"/>
</dbReference>